<reference evidence="1" key="1">
    <citation type="submission" date="2020-05" db="EMBL/GenBank/DDBJ databases">
        <title>Large-scale comparative analyses of tick genomes elucidate their genetic diversity and vector capacities.</title>
        <authorList>
            <person name="Jia N."/>
            <person name="Wang J."/>
            <person name="Shi W."/>
            <person name="Du L."/>
            <person name="Sun Y."/>
            <person name="Zhan W."/>
            <person name="Jiang J."/>
            <person name="Wang Q."/>
            <person name="Zhang B."/>
            <person name="Ji P."/>
            <person name="Sakyi L.B."/>
            <person name="Cui X."/>
            <person name="Yuan T."/>
            <person name="Jiang B."/>
            <person name="Yang W."/>
            <person name="Lam T.T.-Y."/>
            <person name="Chang Q."/>
            <person name="Ding S."/>
            <person name="Wang X."/>
            <person name="Zhu J."/>
            <person name="Ruan X."/>
            <person name="Zhao L."/>
            <person name="Wei J."/>
            <person name="Que T."/>
            <person name="Du C."/>
            <person name="Cheng J."/>
            <person name="Dai P."/>
            <person name="Han X."/>
            <person name="Huang E."/>
            <person name="Gao Y."/>
            <person name="Liu J."/>
            <person name="Shao H."/>
            <person name="Ye R."/>
            <person name="Li L."/>
            <person name="Wei W."/>
            <person name="Wang X."/>
            <person name="Wang C."/>
            <person name="Yang T."/>
            <person name="Huo Q."/>
            <person name="Li W."/>
            <person name="Guo W."/>
            <person name="Chen H."/>
            <person name="Zhou L."/>
            <person name="Ni X."/>
            <person name="Tian J."/>
            <person name="Zhou Y."/>
            <person name="Sheng Y."/>
            <person name="Liu T."/>
            <person name="Pan Y."/>
            <person name="Xia L."/>
            <person name="Li J."/>
            <person name="Zhao F."/>
            <person name="Cao W."/>
        </authorList>
    </citation>
    <scope>NUCLEOTIDE SEQUENCE</scope>
    <source>
        <strain evidence="1">Dsil-2018</strain>
    </source>
</reference>
<name>A0ACB8DN63_DERSI</name>
<comment type="caution">
    <text evidence="1">The sequence shown here is derived from an EMBL/GenBank/DDBJ whole genome shotgun (WGS) entry which is preliminary data.</text>
</comment>
<gene>
    <name evidence="1" type="ORF">HPB49_005304</name>
</gene>
<evidence type="ECO:0000313" key="1">
    <source>
        <dbReference type="EMBL" id="KAH7973793.1"/>
    </source>
</evidence>
<protein>
    <submittedName>
        <fullName evidence="1">Uncharacterized protein</fullName>
    </submittedName>
</protein>
<proteinExistence type="predicted"/>
<dbReference type="EMBL" id="CM023479">
    <property type="protein sequence ID" value="KAH7973793.1"/>
    <property type="molecule type" value="Genomic_DNA"/>
</dbReference>
<organism evidence="1 2">
    <name type="scientific">Dermacentor silvarum</name>
    <name type="common">Tick</name>
    <dbReference type="NCBI Taxonomy" id="543639"/>
    <lineage>
        <taxon>Eukaryota</taxon>
        <taxon>Metazoa</taxon>
        <taxon>Ecdysozoa</taxon>
        <taxon>Arthropoda</taxon>
        <taxon>Chelicerata</taxon>
        <taxon>Arachnida</taxon>
        <taxon>Acari</taxon>
        <taxon>Parasitiformes</taxon>
        <taxon>Ixodida</taxon>
        <taxon>Ixodoidea</taxon>
        <taxon>Ixodidae</taxon>
        <taxon>Rhipicephalinae</taxon>
        <taxon>Dermacentor</taxon>
    </lineage>
</organism>
<sequence>MLPARLYTRPDVLSLRGRVEDGNTDLREMKPPSEVTLHASEMVNSVNLPTPVCALVAVGTVFVLFIAVIRQKRRQRVDCGKDDAKEASSIDEIEGEGHRYRLDVHFSHGTRSDRLATSVKSRFGEQLSREAGDGTYSRAGSKKQGTRNTMDASRVPSSCGSMVTVVNASRSKTSGLFSPTGTAAMFGDLLSACHQRLPITFTQLFDSMCAAFVFHVCLCACVVCALHAEADRFTSTARGRLSEVFRVHSNKDDSVLKLVKVNCVISSWDRLFTETVIARKLSDLRTTKQHYTDAFLEIKSATCVFGSYPKELCAHPRSQTDMRCTGEAGTAHYSYGVCSSRWRWRWPLPKEALQFEHRNLHAGHVLVKKTHDETCRFRVGGRDIVVNTRGIRAHVAGYGLARIDRRIMACADCFPSLPIPLIVTD</sequence>
<dbReference type="Proteomes" id="UP000821865">
    <property type="component" value="Chromosome 10"/>
</dbReference>
<evidence type="ECO:0000313" key="2">
    <source>
        <dbReference type="Proteomes" id="UP000821865"/>
    </source>
</evidence>
<keyword evidence="2" id="KW-1185">Reference proteome</keyword>
<accession>A0ACB8DN63</accession>